<name>A0A1M5G4K5_9GAMM</name>
<reference evidence="11" key="1">
    <citation type="submission" date="2016-11" db="EMBL/GenBank/DDBJ databases">
        <authorList>
            <person name="Varghese N."/>
            <person name="Submissions S."/>
        </authorList>
    </citation>
    <scope>NUCLEOTIDE SEQUENCE [LARGE SCALE GENOMIC DNA]</scope>
    <source>
        <strain evidence="11">CGMCC 1.7063</strain>
    </source>
</reference>
<comment type="similarity">
    <text evidence="2">Belongs to the amino acid-polyamine-organocation (APC) superfamily. Basic amino acid/polyamine antiporter (APA) (TC 2.A.3.2) family.</text>
</comment>
<evidence type="ECO:0000256" key="8">
    <source>
        <dbReference type="ARBA" id="ARBA00023136"/>
    </source>
</evidence>
<dbReference type="OrthoDB" id="3185104at2"/>
<evidence type="ECO:0000313" key="10">
    <source>
        <dbReference type="EMBL" id="SHF98648.1"/>
    </source>
</evidence>
<dbReference type="Gene3D" id="1.20.1740.10">
    <property type="entry name" value="Amino acid/polyamine transporter I"/>
    <property type="match status" value="1"/>
</dbReference>
<feature type="transmembrane region" description="Helical" evidence="9">
    <location>
        <begin position="400"/>
        <end position="416"/>
    </location>
</feature>
<proteinExistence type="inferred from homology"/>
<dbReference type="RefSeq" id="WP_073276764.1">
    <property type="nucleotide sequence ID" value="NZ_FQVA01000005.1"/>
</dbReference>
<dbReference type="Pfam" id="PF13520">
    <property type="entry name" value="AA_permease_2"/>
    <property type="match status" value="1"/>
</dbReference>
<evidence type="ECO:0000256" key="7">
    <source>
        <dbReference type="ARBA" id="ARBA00022989"/>
    </source>
</evidence>
<feature type="transmembrane region" description="Helical" evidence="9">
    <location>
        <begin position="362"/>
        <end position="379"/>
    </location>
</feature>
<keyword evidence="5 9" id="KW-0812">Transmembrane</keyword>
<evidence type="ECO:0000313" key="11">
    <source>
        <dbReference type="Proteomes" id="UP000184170"/>
    </source>
</evidence>
<sequence>MTTEGERNLNRTTMMGMVVGSMVGAGIFSLPATFGNATGPFGALIAWLIAGTGMLMLAFVFQFLAVRKPELDAGIFTYAKEGFGNYLGFIAAFGFWAGSCLGNTTYFVLIKSTLGAAVPAFGEGNTIPAVIVSSIILWSIHFMILRGVKQAAAINKVVTVAKIVPIIIFIIILVFAFKKDLFSANFWGGGDYKLADVMSQVRRTMLVTVFVFIGVEGASVFSRYAKNRADVGWATVMGFLGVLCLMVLVTLLPYGAMLRPEIADLRQPSMAGVLQHVVGNWGAIFISAGLIVSVLGAYLAWTLLCAEALFTASKYDLVPKVFGRENKNGVPHIALWLTNSLVQIFLIMTIFAQYAFDLTLEMTSAMTLIPYLLVAAYGFKLAYTRETYAADPARLRNRELGFALTATLYAIFMIMAGGLEYVLLACILFAPGTLLFIFARRELKLSTFSKSELMLFIAILVGAIIGIYALATGAITL</sequence>
<keyword evidence="7 9" id="KW-1133">Transmembrane helix</keyword>
<evidence type="ECO:0000256" key="6">
    <source>
        <dbReference type="ARBA" id="ARBA00022970"/>
    </source>
</evidence>
<feature type="transmembrane region" description="Helical" evidence="9">
    <location>
        <begin position="44"/>
        <end position="65"/>
    </location>
</feature>
<keyword evidence="11" id="KW-1185">Reference proteome</keyword>
<dbReference type="InterPro" id="IPR004754">
    <property type="entry name" value="Amino_acid_antiprt"/>
</dbReference>
<keyword evidence="4" id="KW-1003">Cell membrane</keyword>
<feature type="transmembrane region" description="Helical" evidence="9">
    <location>
        <begin position="204"/>
        <end position="221"/>
    </location>
</feature>
<feature type="transmembrane region" description="Helical" evidence="9">
    <location>
        <begin position="284"/>
        <end position="312"/>
    </location>
</feature>
<keyword evidence="3" id="KW-0813">Transport</keyword>
<dbReference type="GO" id="GO:0022857">
    <property type="term" value="F:transmembrane transporter activity"/>
    <property type="evidence" value="ECO:0007669"/>
    <property type="project" value="InterPro"/>
</dbReference>
<feature type="transmembrane region" description="Helical" evidence="9">
    <location>
        <begin position="157"/>
        <end position="177"/>
    </location>
</feature>
<feature type="transmembrane region" description="Helical" evidence="9">
    <location>
        <begin position="12"/>
        <end position="32"/>
    </location>
</feature>
<evidence type="ECO:0000256" key="9">
    <source>
        <dbReference type="SAM" id="Phobius"/>
    </source>
</evidence>
<feature type="transmembrane region" description="Helical" evidence="9">
    <location>
        <begin position="422"/>
        <end position="441"/>
    </location>
</feature>
<dbReference type="PANTHER" id="PTHR42770:SF4">
    <property type="entry name" value="ARGININE_ORNITHINE ANTIPORTER-RELATED"/>
    <property type="match status" value="1"/>
</dbReference>
<gene>
    <name evidence="10" type="ORF">SAMN04487965_3077</name>
</gene>
<dbReference type="PANTHER" id="PTHR42770">
    <property type="entry name" value="AMINO ACID TRANSPORTER-RELATED"/>
    <property type="match status" value="1"/>
</dbReference>
<keyword evidence="6" id="KW-0029">Amino-acid transport</keyword>
<evidence type="ECO:0000256" key="4">
    <source>
        <dbReference type="ARBA" id="ARBA00022475"/>
    </source>
</evidence>
<dbReference type="Proteomes" id="UP000184170">
    <property type="component" value="Unassembled WGS sequence"/>
</dbReference>
<dbReference type="InterPro" id="IPR050367">
    <property type="entry name" value="APC_superfamily"/>
</dbReference>
<dbReference type="AlphaFoldDB" id="A0A1M5G4K5"/>
<dbReference type="STRING" id="494016.SAMN04487965_3077"/>
<feature type="transmembrane region" description="Helical" evidence="9">
    <location>
        <begin position="127"/>
        <end position="145"/>
    </location>
</feature>
<dbReference type="EMBL" id="FQVA01000005">
    <property type="protein sequence ID" value="SHF98648.1"/>
    <property type="molecule type" value="Genomic_DNA"/>
</dbReference>
<dbReference type="PIRSF" id="PIRSF006060">
    <property type="entry name" value="AA_transporter"/>
    <property type="match status" value="1"/>
</dbReference>
<accession>A0A1M5G4K5</accession>
<keyword evidence="8 9" id="KW-0472">Membrane</keyword>
<feature type="transmembrane region" description="Helical" evidence="9">
    <location>
        <begin position="86"/>
        <end position="107"/>
    </location>
</feature>
<dbReference type="InterPro" id="IPR002293">
    <property type="entry name" value="AA/rel_permease1"/>
</dbReference>
<feature type="transmembrane region" description="Helical" evidence="9">
    <location>
        <begin position="233"/>
        <end position="256"/>
    </location>
</feature>
<dbReference type="GO" id="GO:0005886">
    <property type="term" value="C:plasma membrane"/>
    <property type="evidence" value="ECO:0007669"/>
    <property type="project" value="UniProtKB-SubCell"/>
</dbReference>
<dbReference type="NCBIfam" id="TIGR00905">
    <property type="entry name" value="2A0302"/>
    <property type="match status" value="1"/>
</dbReference>
<evidence type="ECO:0000256" key="3">
    <source>
        <dbReference type="ARBA" id="ARBA00022448"/>
    </source>
</evidence>
<dbReference type="GO" id="GO:0006865">
    <property type="term" value="P:amino acid transport"/>
    <property type="evidence" value="ECO:0007669"/>
    <property type="project" value="UniProtKB-KW"/>
</dbReference>
<evidence type="ECO:0000256" key="5">
    <source>
        <dbReference type="ARBA" id="ARBA00022692"/>
    </source>
</evidence>
<comment type="subcellular location">
    <subcellularLocation>
        <location evidence="1">Cell membrane</location>
        <topology evidence="1">Multi-pass membrane protein</topology>
    </subcellularLocation>
</comment>
<protein>
    <submittedName>
        <fullName evidence="10">Arginine:ornithine antiporter, APA family</fullName>
    </submittedName>
</protein>
<feature type="transmembrane region" description="Helical" evidence="9">
    <location>
        <begin position="453"/>
        <end position="475"/>
    </location>
</feature>
<feature type="transmembrane region" description="Helical" evidence="9">
    <location>
        <begin position="333"/>
        <end position="356"/>
    </location>
</feature>
<evidence type="ECO:0000256" key="2">
    <source>
        <dbReference type="ARBA" id="ARBA00008220"/>
    </source>
</evidence>
<evidence type="ECO:0000256" key="1">
    <source>
        <dbReference type="ARBA" id="ARBA00004651"/>
    </source>
</evidence>
<organism evidence="10 11">
    <name type="scientific">Microbulbifer donghaiensis</name>
    <dbReference type="NCBI Taxonomy" id="494016"/>
    <lineage>
        <taxon>Bacteria</taxon>
        <taxon>Pseudomonadati</taxon>
        <taxon>Pseudomonadota</taxon>
        <taxon>Gammaproteobacteria</taxon>
        <taxon>Cellvibrionales</taxon>
        <taxon>Microbulbiferaceae</taxon>
        <taxon>Microbulbifer</taxon>
    </lineage>
</organism>